<protein>
    <submittedName>
        <fullName evidence="1">Uncharacterized protein</fullName>
    </submittedName>
</protein>
<dbReference type="OrthoDB" id="2734585at2"/>
<sequence>MQGLVVDKKKYKMAIQEREQAVRVQVHGLIREHDVPNYMADFEETINKVNRQSYTLIVDGRYQTTVPSSVLEQLDQTVQFYTTLGFREVQIINPESKIAQVQLRNALERIQFTGTVI</sequence>
<keyword evidence="2" id="KW-1185">Reference proteome</keyword>
<accession>A0A4Z0GZW9</accession>
<gene>
    <name evidence="1" type="ORF">E4663_01790</name>
</gene>
<dbReference type="EMBL" id="SRJC01000001">
    <property type="protein sequence ID" value="TGB03762.1"/>
    <property type="molecule type" value="Genomic_DNA"/>
</dbReference>
<dbReference type="AlphaFoldDB" id="A0A4Z0GZW9"/>
<comment type="caution">
    <text evidence="1">The sequence shown here is derived from an EMBL/GenBank/DDBJ whole genome shotgun (WGS) entry which is preliminary data.</text>
</comment>
<evidence type="ECO:0000313" key="1">
    <source>
        <dbReference type="EMBL" id="TGB03762.1"/>
    </source>
</evidence>
<proteinExistence type="predicted"/>
<reference evidence="1 2" key="1">
    <citation type="journal article" date="2003" name="Int. J. Syst. Evol. Microbiol.">
        <title>Halobacillus salinus sp. nov., isolated from a salt lake on the coast of the East Sea in Korea.</title>
        <authorList>
            <person name="Yoon J.H."/>
            <person name="Kang K.H."/>
            <person name="Park Y.H."/>
        </authorList>
    </citation>
    <scope>NUCLEOTIDE SEQUENCE [LARGE SCALE GENOMIC DNA]</scope>
    <source>
        <strain evidence="1 2">HSL-3</strain>
    </source>
</reference>
<dbReference type="RefSeq" id="WP_079479109.1">
    <property type="nucleotide sequence ID" value="NZ_FVYZ01000004.1"/>
</dbReference>
<dbReference type="Proteomes" id="UP000297982">
    <property type="component" value="Unassembled WGS sequence"/>
</dbReference>
<name>A0A4Z0GZW9_9BACI</name>
<dbReference type="STRING" id="192814.GCA_900166575_00652"/>
<evidence type="ECO:0000313" key="2">
    <source>
        <dbReference type="Proteomes" id="UP000297982"/>
    </source>
</evidence>
<organism evidence="1 2">
    <name type="scientific">Halobacillus salinus</name>
    <dbReference type="NCBI Taxonomy" id="192814"/>
    <lineage>
        <taxon>Bacteria</taxon>
        <taxon>Bacillati</taxon>
        <taxon>Bacillota</taxon>
        <taxon>Bacilli</taxon>
        <taxon>Bacillales</taxon>
        <taxon>Bacillaceae</taxon>
        <taxon>Halobacillus</taxon>
    </lineage>
</organism>